<dbReference type="AlphaFoldDB" id="A0A0P1GVG5"/>
<reference evidence="1 2" key="1">
    <citation type="submission" date="2015-09" db="EMBL/GenBank/DDBJ databases">
        <authorList>
            <consortium name="Swine Surveillance"/>
        </authorList>
    </citation>
    <scope>NUCLEOTIDE SEQUENCE [LARGE SCALE GENOMIC DNA]</scope>
    <source>
        <strain evidence="1 2">CECT 7557</strain>
    </source>
</reference>
<accession>A0A0P1GVG5</accession>
<protein>
    <submittedName>
        <fullName evidence="1">Uncharacterized protein</fullName>
    </submittedName>
</protein>
<dbReference type="Proteomes" id="UP000052022">
    <property type="component" value="Unassembled WGS sequence"/>
</dbReference>
<gene>
    <name evidence="1" type="ORF">TRM7557_01703</name>
</gene>
<dbReference type="EMBL" id="CYSD01000024">
    <property type="protein sequence ID" value="CUH78053.1"/>
    <property type="molecule type" value="Genomic_DNA"/>
</dbReference>
<evidence type="ECO:0000313" key="2">
    <source>
        <dbReference type="Proteomes" id="UP000052022"/>
    </source>
</evidence>
<keyword evidence="2" id="KW-1185">Reference proteome</keyword>
<organism evidence="1 2">
    <name type="scientific">Tritonibacter multivorans</name>
    <dbReference type="NCBI Taxonomy" id="928856"/>
    <lineage>
        <taxon>Bacteria</taxon>
        <taxon>Pseudomonadati</taxon>
        <taxon>Pseudomonadota</taxon>
        <taxon>Alphaproteobacteria</taxon>
        <taxon>Rhodobacterales</taxon>
        <taxon>Paracoccaceae</taxon>
        <taxon>Tritonibacter</taxon>
    </lineage>
</organism>
<evidence type="ECO:0000313" key="1">
    <source>
        <dbReference type="EMBL" id="CUH78053.1"/>
    </source>
</evidence>
<sequence length="45" mass="5523">MFRVDLNQNRLSRLSQKRFSDLNLRKHGDLQERLANEPKLQMRRN</sequence>
<proteinExistence type="predicted"/>
<dbReference type="STRING" id="928856.SAMN04488049_10622"/>
<name>A0A0P1GVG5_9RHOB</name>